<evidence type="ECO:0000259" key="2">
    <source>
        <dbReference type="Pfam" id="PF13386"/>
    </source>
</evidence>
<dbReference type="PANTHER" id="PTHR42208:SF1">
    <property type="entry name" value="HEAVY METAL TRANSPORTER"/>
    <property type="match status" value="1"/>
</dbReference>
<reference evidence="3" key="2">
    <citation type="journal article" date="2021" name="Syst. Appl. Microbiol.">
        <title>Roseomonas hellenica sp. nov., isolated from roots of wild-growing Alkanna tinctoria.</title>
        <authorList>
            <person name="Rat A."/>
            <person name="Naranjo H.D."/>
            <person name="Lebbe L."/>
            <person name="Cnockaert M."/>
            <person name="Krigas N."/>
            <person name="Grigoriadou K."/>
            <person name="Maloupa E."/>
            <person name="Willems A."/>
        </authorList>
    </citation>
    <scope>NUCLEOTIDE SEQUENCE</scope>
    <source>
        <strain evidence="3">LMG 31228</strain>
    </source>
</reference>
<feature type="domain" description="Urease accessory protein UreH-like transmembrane" evidence="2">
    <location>
        <begin position="26"/>
        <end position="230"/>
    </location>
</feature>
<feature type="transmembrane region" description="Helical" evidence="1">
    <location>
        <begin position="104"/>
        <end position="127"/>
    </location>
</feature>
<evidence type="ECO:0000313" key="3">
    <source>
        <dbReference type="EMBL" id="MBR0680634.1"/>
    </source>
</evidence>
<dbReference type="EMBL" id="JAAEDL010000007">
    <property type="protein sequence ID" value="MBR0680634.1"/>
    <property type="molecule type" value="Genomic_DNA"/>
</dbReference>
<keyword evidence="1" id="KW-1133">Transmembrane helix</keyword>
<keyword evidence="1" id="KW-0812">Transmembrane</keyword>
<evidence type="ECO:0000256" key="1">
    <source>
        <dbReference type="SAM" id="Phobius"/>
    </source>
</evidence>
<keyword evidence="4" id="KW-1185">Reference proteome</keyword>
<dbReference type="Pfam" id="PF13386">
    <property type="entry name" value="DsbD_2"/>
    <property type="match status" value="1"/>
</dbReference>
<feature type="transmembrane region" description="Helical" evidence="1">
    <location>
        <begin position="79"/>
        <end position="98"/>
    </location>
</feature>
<dbReference type="RefSeq" id="WP_211846168.1">
    <property type="nucleotide sequence ID" value="NZ_JAAEDL010000007.1"/>
</dbReference>
<comment type="caution">
    <text evidence="3">The sequence shown here is derived from an EMBL/GenBank/DDBJ whole genome shotgun (WGS) entry which is preliminary data.</text>
</comment>
<keyword evidence="1" id="KW-0472">Membrane</keyword>
<dbReference type="InterPro" id="IPR039447">
    <property type="entry name" value="UreH-like_TM_dom"/>
</dbReference>
<accession>A0A9X9XA98</accession>
<name>A0A9X9XA98_9PROT</name>
<proteinExistence type="predicted"/>
<protein>
    <submittedName>
        <fullName evidence="3">Sulfite exporter TauE/SafE family protein</fullName>
    </submittedName>
</protein>
<gene>
    <name evidence="3" type="ORF">GXW74_09055</name>
</gene>
<sequence length="245" mass="23664">MEFLANCLHDLTALGPGGVPAVMTALFLAGLAGGATHCAGMCGPFVIAQATAVADRAAGGGLLARLSGAALLPYHLGRMLGYGALGAAAGGFAGVVALGTGFRFLLAALLALAALLMFAQASARVAALLPRLPAPRLPGGLERRLGALLAAPTGLRGVALGLMLSALPCGLLYGALAGAAATGSALGGALAMVAFVAGTVPALVGVALLGRFFGRRAGPGMRVAGAALFALNGAMLAAMAVRVAA</sequence>
<feature type="transmembrane region" description="Helical" evidence="1">
    <location>
        <begin position="185"/>
        <end position="209"/>
    </location>
</feature>
<dbReference type="AlphaFoldDB" id="A0A9X9XA98"/>
<feature type="transmembrane region" description="Helical" evidence="1">
    <location>
        <begin position="148"/>
        <end position="173"/>
    </location>
</feature>
<dbReference type="Proteomes" id="UP001138709">
    <property type="component" value="Unassembled WGS sequence"/>
</dbReference>
<dbReference type="PANTHER" id="PTHR42208">
    <property type="entry name" value="HEAVY METAL TRANSPORTER-RELATED"/>
    <property type="match status" value="1"/>
</dbReference>
<evidence type="ECO:0000313" key="4">
    <source>
        <dbReference type="Proteomes" id="UP001138709"/>
    </source>
</evidence>
<organism evidence="3 4">
    <name type="scientific">Neoroseomonas eburnea</name>
    <dbReference type="NCBI Taxonomy" id="1346889"/>
    <lineage>
        <taxon>Bacteria</taxon>
        <taxon>Pseudomonadati</taxon>
        <taxon>Pseudomonadota</taxon>
        <taxon>Alphaproteobacteria</taxon>
        <taxon>Acetobacterales</taxon>
        <taxon>Acetobacteraceae</taxon>
        <taxon>Neoroseomonas</taxon>
    </lineage>
</organism>
<reference evidence="3" key="1">
    <citation type="submission" date="2020-01" db="EMBL/GenBank/DDBJ databases">
        <authorList>
            <person name="Rat A."/>
        </authorList>
    </citation>
    <scope>NUCLEOTIDE SEQUENCE</scope>
    <source>
        <strain evidence="3">LMG 31228</strain>
    </source>
</reference>
<feature type="transmembrane region" description="Helical" evidence="1">
    <location>
        <begin position="221"/>
        <end position="241"/>
    </location>
</feature>